<comment type="caution">
    <text evidence="2">The sequence shown here is derived from an EMBL/GenBank/DDBJ whole genome shotgun (WGS) entry which is preliminary data.</text>
</comment>
<keyword evidence="3" id="KW-1185">Reference proteome</keyword>
<dbReference type="Proteomes" id="UP000807504">
    <property type="component" value="Unassembled WGS sequence"/>
</dbReference>
<accession>A0A8T0E4M5</accession>
<proteinExistence type="predicted"/>
<feature type="chain" id="PRO_5035712520" evidence="1">
    <location>
        <begin position="25"/>
        <end position="145"/>
    </location>
</feature>
<reference evidence="2" key="2">
    <citation type="submission" date="2020-06" db="EMBL/GenBank/DDBJ databases">
        <authorList>
            <person name="Sheffer M."/>
        </authorList>
    </citation>
    <scope>NUCLEOTIDE SEQUENCE</scope>
</reference>
<evidence type="ECO:0000313" key="2">
    <source>
        <dbReference type="EMBL" id="KAF8766464.1"/>
    </source>
</evidence>
<sequence>MRVGKVSSLLLCVYVFYLLKGAETVFEIIECIGCRSDRQIIESYFKCHMMLPTRIKHNGEACIKNVTQTSDLREQWMKICSSKDLFYLVYICTDVSKGAPGGAKEQKEKQQVLQYILKGTNSAGDYGKFKESQMFIKVTKQFVYK</sequence>
<reference evidence="2" key="1">
    <citation type="journal article" date="2020" name="bioRxiv">
        <title>Chromosome-level reference genome of the European wasp spider Argiope bruennichi: a resource for studies on range expansion and evolutionary adaptation.</title>
        <authorList>
            <person name="Sheffer M.M."/>
            <person name="Hoppe A."/>
            <person name="Krehenwinkel H."/>
            <person name="Uhl G."/>
            <person name="Kuss A.W."/>
            <person name="Jensen L."/>
            <person name="Jensen C."/>
            <person name="Gillespie R.G."/>
            <person name="Hoff K.J."/>
            <person name="Prost S."/>
        </authorList>
    </citation>
    <scope>NUCLEOTIDE SEQUENCE</scope>
</reference>
<protein>
    <submittedName>
        <fullName evidence="2">Uncharacterized protein</fullName>
    </submittedName>
</protein>
<gene>
    <name evidence="2" type="ORF">HNY73_019523</name>
</gene>
<dbReference type="EMBL" id="JABXBU010002230">
    <property type="protein sequence ID" value="KAF8766464.1"/>
    <property type="molecule type" value="Genomic_DNA"/>
</dbReference>
<feature type="signal peptide" evidence="1">
    <location>
        <begin position="1"/>
        <end position="24"/>
    </location>
</feature>
<evidence type="ECO:0000256" key="1">
    <source>
        <dbReference type="SAM" id="SignalP"/>
    </source>
</evidence>
<organism evidence="2 3">
    <name type="scientific">Argiope bruennichi</name>
    <name type="common">Wasp spider</name>
    <name type="synonym">Aranea bruennichi</name>
    <dbReference type="NCBI Taxonomy" id="94029"/>
    <lineage>
        <taxon>Eukaryota</taxon>
        <taxon>Metazoa</taxon>
        <taxon>Ecdysozoa</taxon>
        <taxon>Arthropoda</taxon>
        <taxon>Chelicerata</taxon>
        <taxon>Arachnida</taxon>
        <taxon>Araneae</taxon>
        <taxon>Araneomorphae</taxon>
        <taxon>Entelegynae</taxon>
        <taxon>Araneoidea</taxon>
        <taxon>Araneidae</taxon>
        <taxon>Argiope</taxon>
    </lineage>
</organism>
<keyword evidence="1" id="KW-0732">Signal</keyword>
<name>A0A8T0E4M5_ARGBR</name>
<evidence type="ECO:0000313" key="3">
    <source>
        <dbReference type="Proteomes" id="UP000807504"/>
    </source>
</evidence>
<dbReference type="AlphaFoldDB" id="A0A8T0E4M5"/>